<evidence type="ECO:0000313" key="1">
    <source>
        <dbReference type="EMBL" id="SCW77757.1"/>
    </source>
</evidence>
<gene>
    <name evidence="1" type="ORF">SAMN05660859_2733</name>
</gene>
<evidence type="ECO:0000313" key="2">
    <source>
        <dbReference type="Proteomes" id="UP000198889"/>
    </source>
</evidence>
<proteinExistence type="predicted"/>
<dbReference type="AlphaFoldDB" id="A0A1G4T9C0"/>
<dbReference type="Proteomes" id="UP000198889">
    <property type="component" value="Unassembled WGS sequence"/>
</dbReference>
<protein>
    <submittedName>
        <fullName evidence="1">Uncharacterized protein</fullName>
    </submittedName>
</protein>
<dbReference type="EMBL" id="FMTP01000004">
    <property type="protein sequence ID" value="SCW77757.1"/>
    <property type="molecule type" value="Genomic_DNA"/>
</dbReference>
<dbReference type="STRING" id="177413.SAMN05660859_2733"/>
<keyword evidence="2" id="KW-1185">Reference proteome</keyword>
<reference evidence="2" key="1">
    <citation type="submission" date="2016-10" db="EMBL/GenBank/DDBJ databases">
        <authorList>
            <person name="Varghese N."/>
            <person name="Submissions S."/>
        </authorList>
    </citation>
    <scope>NUCLEOTIDE SEQUENCE [LARGE SCALE GENOMIC DNA]</scope>
    <source>
        <strain evidence="2">CGMCC 1.1761</strain>
    </source>
</reference>
<sequence length="87" mass="9631">MEGVSGLKDEWAIMNWVKRGNVRSKIWAILPVETAAVLPRIDDTGYWEDFRRLPAQRFAGHAAAAEAIESDGFCFITEALAIGPLVN</sequence>
<organism evidence="1 2">
    <name type="scientific">Ancylobacter rudongensis</name>
    <dbReference type="NCBI Taxonomy" id="177413"/>
    <lineage>
        <taxon>Bacteria</taxon>
        <taxon>Pseudomonadati</taxon>
        <taxon>Pseudomonadota</taxon>
        <taxon>Alphaproteobacteria</taxon>
        <taxon>Hyphomicrobiales</taxon>
        <taxon>Xanthobacteraceae</taxon>
        <taxon>Ancylobacter</taxon>
    </lineage>
</organism>
<name>A0A1G4T9C0_9HYPH</name>
<accession>A0A1G4T9C0</accession>